<dbReference type="RefSeq" id="WP_067633254.1">
    <property type="nucleotide sequence ID" value="NZ_CP013213.1"/>
</dbReference>
<evidence type="ECO:0000256" key="6">
    <source>
        <dbReference type="SAM" id="Phobius"/>
    </source>
</evidence>
<keyword evidence="5 6" id="KW-0472">Membrane</keyword>
<dbReference type="STRING" id="1514105.AOC36_08220"/>
<evidence type="ECO:0000256" key="4">
    <source>
        <dbReference type="ARBA" id="ARBA00022989"/>
    </source>
</evidence>
<dbReference type="Pfam" id="PF06081">
    <property type="entry name" value="ArAE_1"/>
    <property type="match status" value="1"/>
</dbReference>
<evidence type="ECO:0008006" key="9">
    <source>
        <dbReference type="Google" id="ProtNLM"/>
    </source>
</evidence>
<dbReference type="EMBL" id="CP013213">
    <property type="protein sequence ID" value="AMC93971.1"/>
    <property type="molecule type" value="Genomic_DNA"/>
</dbReference>
<dbReference type="InterPro" id="IPR010343">
    <property type="entry name" value="ArAE_1"/>
</dbReference>
<evidence type="ECO:0000256" key="1">
    <source>
        <dbReference type="ARBA" id="ARBA00004651"/>
    </source>
</evidence>
<organism evidence="7 8">
    <name type="scientific">Erysipelothrix larvae</name>
    <dbReference type="NCBI Taxonomy" id="1514105"/>
    <lineage>
        <taxon>Bacteria</taxon>
        <taxon>Bacillati</taxon>
        <taxon>Bacillota</taxon>
        <taxon>Erysipelotrichia</taxon>
        <taxon>Erysipelotrichales</taxon>
        <taxon>Erysipelotrichaceae</taxon>
        <taxon>Erysipelothrix</taxon>
    </lineage>
</organism>
<evidence type="ECO:0000256" key="2">
    <source>
        <dbReference type="ARBA" id="ARBA00022475"/>
    </source>
</evidence>
<dbReference type="GO" id="GO:0005886">
    <property type="term" value="C:plasma membrane"/>
    <property type="evidence" value="ECO:0007669"/>
    <property type="project" value="UniProtKB-SubCell"/>
</dbReference>
<evidence type="ECO:0000256" key="5">
    <source>
        <dbReference type="ARBA" id="ARBA00023136"/>
    </source>
</evidence>
<sequence>MNSRFIPGMRIIKTAIAILITLLITYFLNYDTPIQAAIACVIVMKTTPEQSYRTSIHRLAGTLLGGVISLIAIQALITLKVDENSLLAMVLFAFSTMIGLYLCKLFNLPEYVASMTGIVILVTLLSFGSSNNNALFYVINRMIETFVGVVIASLVNRYIGYNKNTLDQEDDL</sequence>
<feature type="transmembrane region" description="Helical" evidence="6">
    <location>
        <begin position="108"/>
        <end position="127"/>
    </location>
</feature>
<dbReference type="KEGG" id="erl:AOC36_08220"/>
<comment type="subcellular location">
    <subcellularLocation>
        <location evidence="1">Cell membrane</location>
        <topology evidence="1">Multi-pass membrane protein</topology>
    </subcellularLocation>
</comment>
<keyword evidence="3 6" id="KW-0812">Transmembrane</keyword>
<feature type="transmembrane region" description="Helical" evidence="6">
    <location>
        <begin position="60"/>
        <end position="79"/>
    </location>
</feature>
<protein>
    <recommendedName>
        <fullName evidence="9">FUSC family protein</fullName>
    </recommendedName>
</protein>
<gene>
    <name evidence="7" type="ORF">AOC36_08220</name>
</gene>
<proteinExistence type="predicted"/>
<dbReference type="AlphaFoldDB" id="A0A0X8H0T2"/>
<keyword evidence="4 6" id="KW-1133">Transmembrane helix</keyword>
<keyword evidence="2" id="KW-1003">Cell membrane</keyword>
<name>A0A0X8H0T2_9FIRM</name>
<reference evidence="7 8" key="1">
    <citation type="submission" date="2015-10" db="EMBL/GenBank/DDBJ databases">
        <title>Erysipelothrix larvae sp. LV19 isolated from the larval gut of the rhinoceros beetle, Trypoxylus dichotomus.</title>
        <authorList>
            <person name="Lim S."/>
            <person name="Kim B.-C."/>
        </authorList>
    </citation>
    <scope>NUCLEOTIDE SEQUENCE [LARGE SCALE GENOMIC DNA]</scope>
    <source>
        <strain evidence="7 8">LV19</strain>
    </source>
</reference>
<evidence type="ECO:0000313" key="8">
    <source>
        <dbReference type="Proteomes" id="UP000063781"/>
    </source>
</evidence>
<dbReference type="Proteomes" id="UP000063781">
    <property type="component" value="Chromosome"/>
</dbReference>
<feature type="transmembrane region" description="Helical" evidence="6">
    <location>
        <begin position="134"/>
        <end position="155"/>
    </location>
</feature>
<dbReference type="OrthoDB" id="1653617at2"/>
<evidence type="ECO:0000256" key="3">
    <source>
        <dbReference type="ARBA" id="ARBA00022692"/>
    </source>
</evidence>
<evidence type="ECO:0000313" key="7">
    <source>
        <dbReference type="EMBL" id="AMC93971.1"/>
    </source>
</evidence>
<keyword evidence="8" id="KW-1185">Reference proteome</keyword>
<feature type="transmembrane region" description="Helical" evidence="6">
    <location>
        <begin position="86"/>
        <end position="102"/>
    </location>
</feature>
<accession>A0A0X8H0T2</accession>